<dbReference type="Proteomes" id="UP000821845">
    <property type="component" value="Chromosome 3"/>
</dbReference>
<protein>
    <submittedName>
        <fullName evidence="1">Uncharacterized protein</fullName>
    </submittedName>
</protein>
<organism evidence="1 2">
    <name type="scientific">Hyalomma asiaticum</name>
    <name type="common">Tick</name>
    <dbReference type="NCBI Taxonomy" id="266040"/>
    <lineage>
        <taxon>Eukaryota</taxon>
        <taxon>Metazoa</taxon>
        <taxon>Ecdysozoa</taxon>
        <taxon>Arthropoda</taxon>
        <taxon>Chelicerata</taxon>
        <taxon>Arachnida</taxon>
        <taxon>Acari</taxon>
        <taxon>Parasitiformes</taxon>
        <taxon>Ixodida</taxon>
        <taxon>Ixodoidea</taxon>
        <taxon>Ixodidae</taxon>
        <taxon>Hyalomminae</taxon>
        <taxon>Hyalomma</taxon>
    </lineage>
</organism>
<keyword evidence="2" id="KW-1185">Reference proteome</keyword>
<reference evidence="1" key="1">
    <citation type="submission" date="2020-05" db="EMBL/GenBank/DDBJ databases">
        <title>Large-scale comparative analyses of tick genomes elucidate their genetic diversity and vector capacities.</title>
        <authorList>
            <person name="Jia N."/>
            <person name="Wang J."/>
            <person name="Shi W."/>
            <person name="Du L."/>
            <person name="Sun Y."/>
            <person name="Zhan W."/>
            <person name="Jiang J."/>
            <person name="Wang Q."/>
            <person name="Zhang B."/>
            <person name="Ji P."/>
            <person name="Sakyi L.B."/>
            <person name="Cui X."/>
            <person name="Yuan T."/>
            <person name="Jiang B."/>
            <person name="Yang W."/>
            <person name="Lam T.T.-Y."/>
            <person name="Chang Q."/>
            <person name="Ding S."/>
            <person name="Wang X."/>
            <person name="Zhu J."/>
            <person name="Ruan X."/>
            <person name="Zhao L."/>
            <person name="Wei J."/>
            <person name="Que T."/>
            <person name="Du C."/>
            <person name="Cheng J."/>
            <person name="Dai P."/>
            <person name="Han X."/>
            <person name="Huang E."/>
            <person name="Gao Y."/>
            <person name="Liu J."/>
            <person name="Shao H."/>
            <person name="Ye R."/>
            <person name="Li L."/>
            <person name="Wei W."/>
            <person name="Wang X."/>
            <person name="Wang C."/>
            <person name="Yang T."/>
            <person name="Huo Q."/>
            <person name="Li W."/>
            <person name="Guo W."/>
            <person name="Chen H."/>
            <person name="Zhou L."/>
            <person name="Ni X."/>
            <person name="Tian J."/>
            <person name="Zhou Y."/>
            <person name="Sheng Y."/>
            <person name="Liu T."/>
            <person name="Pan Y."/>
            <person name="Xia L."/>
            <person name="Li J."/>
            <person name="Zhao F."/>
            <person name="Cao W."/>
        </authorList>
    </citation>
    <scope>NUCLEOTIDE SEQUENCE</scope>
    <source>
        <strain evidence="1">Hyas-2018</strain>
    </source>
</reference>
<name>A0ACB7SRW5_HYAAI</name>
<gene>
    <name evidence="1" type="ORF">HPB50_018634</name>
</gene>
<comment type="caution">
    <text evidence="1">The sequence shown here is derived from an EMBL/GenBank/DDBJ whole genome shotgun (WGS) entry which is preliminary data.</text>
</comment>
<evidence type="ECO:0000313" key="2">
    <source>
        <dbReference type="Proteomes" id="UP000821845"/>
    </source>
</evidence>
<dbReference type="EMBL" id="CM023483">
    <property type="protein sequence ID" value="KAH6936514.1"/>
    <property type="molecule type" value="Genomic_DNA"/>
</dbReference>
<sequence>MDAMVKLHCHRVGHGYRVFQDPTGKTFRMAQEKNLHFESCPYSSVLTGGCTLSSQKHSVVRFAEENANFSISKDDTTITGSTLDDEYDFLRQLGLTEAHFIRANLNAARSCFLSEMEKKDLIQSLKEEYGISPMKEENKKRFPPVQPVQPVRPLPPIRPMPPMNPGGARFPHSTPTRPVSSKAGRKPFSPLLQHKKQGRGACPAGAGWTMPLPRPPGIQGNKASVFARTNLSNLN</sequence>
<proteinExistence type="predicted"/>
<evidence type="ECO:0000313" key="1">
    <source>
        <dbReference type="EMBL" id="KAH6936514.1"/>
    </source>
</evidence>
<accession>A0ACB7SRW5</accession>